<dbReference type="PRINTS" id="PR00625">
    <property type="entry name" value="JDOMAIN"/>
</dbReference>
<evidence type="ECO:0000313" key="4">
    <source>
        <dbReference type="Proteomes" id="UP000192936"/>
    </source>
</evidence>
<dbReference type="PANTHER" id="PTHR44145">
    <property type="entry name" value="DNAJ HOMOLOG SUBFAMILY A MEMBER 3, MITOCHONDRIAL"/>
    <property type="match status" value="1"/>
</dbReference>
<evidence type="ECO:0000256" key="1">
    <source>
        <dbReference type="ARBA" id="ARBA00023186"/>
    </source>
</evidence>
<dbReference type="CDD" id="cd06257">
    <property type="entry name" value="DnaJ"/>
    <property type="match status" value="1"/>
</dbReference>
<proteinExistence type="predicted"/>
<protein>
    <submittedName>
        <fullName evidence="3">DnaJ domain-containing protein</fullName>
    </submittedName>
</protein>
<keyword evidence="1" id="KW-0143">Chaperone</keyword>
<name>A0A1X7G4T1_9PROT</name>
<dbReference type="PROSITE" id="PS50076">
    <property type="entry name" value="DNAJ_2"/>
    <property type="match status" value="1"/>
</dbReference>
<gene>
    <name evidence="3" type="ORF">SAMN02982917_3196</name>
</gene>
<feature type="domain" description="J" evidence="2">
    <location>
        <begin position="156"/>
        <end position="213"/>
    </location>
</feature>
<dbReference type="EMBL" id="FXAK01000007">
    <property type="protein sequence ID" value="SMF63287.1"/>
    <property type="molecule type" value="Genomic_DNA"/>
</dbReference>
<dbReference type="InterPro" id="IPR001623">
    <property type="entry name" value="DnaJ_domain"/>
</dbReference>
<sequence>MTEARFGALARGIGSSHTWPMTRNRTRSSYDSYAAPRAATRVCDHPECVAAGEYRAPKSRSSLNEYWWFCLDHVREYNRAWDYYAGMSTDQIEAEVRRDTTWQRPSWPLGKWATQERFIRERVVNGFSFEFGHEAGKTKDEEKAHRRHHARTDEEKALAVLELTPPVDFARIKARYRELAKKHHPDANGGDKAAEERLKEINQAYNTLKACYAA</sequence>
<dbReference type="Proteomes" id="UP000192936">
    <property type="component" value="Unassembled WGS sequence"/>
</dbReference>
<dbReference type="PANTHER" id="PTHR44145:SF3">
    <property type="entry name" value="DNAJ HOMOLOG SUBFAMILY A MEMBER 3, MITOCHONDRIAL"/>
    <property type="match status" value="1"/>
</dbReference>
<evidence type="ECO:0000313" key="3">
    <source>
        <dbReference type="EMBL" id="SMF63287.1"/>
    </source>
</evidence>
<dbReference type="InterPro" id="IPR051938">
    <property type="entry name" value="Apopto_cytoskel_mod"/>
</dbReference>
<dbReference type="AlphaFoldDB" id="A0A1X7G4T1"/>
<dbReference type="SUPFAM" id="SSF46565">
    <property type="entry name" value="Chaperone J-domain"/>
    <property type="match status" value="1"/>
</dbReference>
<dbReference type="Gene3D" id="1.10.287.110">
    <property type="entry name" value="DnaJ domain"/>
    <property type="match status" value="1"/>
</dbReference>
<organism evidence="3 4">
    <name type="scientific">Azospirillum oryzae</name>
    <dbReference type="NCBI Taxonomy" id="286727"/>
    <lineage>
        <taxon>Bacteria</taxon>
        <taxon>Pseudomonadati</taxon>
        <taxon>Pseudomonadota</taxon>
        <taxon>Alphaproteobacteria</taxon>
        <taxon>Rhodospirillales</taxon>
        <taxon>Azospirillaceae</taxon>
        <taxon>Azospirillum</taxon>
    </lineage>
</organism>
<dbReference type="Pfam" id="PF00226">
    <property type="entry name" value="DnaJ"/>
    <property type="match status" value="1"/>
</dbReference>
<dbReference type="STRING" id="286727.SAMN02982917_3196"/>
<reference evidence="3 4" key="1">
    <citation type="submission" date="2017-04" db="EMBL/GenBank/DDBJ databases">
        <authorList>
            <person name="Afonso C.L."/>
            <person name="Miller P.J."/>
            <person name="Scott M.A."/>
            <person name="Spackman E."/>
            <person name="Goraichik I."/>
            <person name="Dimitrov K.M."/>
            <person name="Suarez D.L."/>
            <person name="Swayne D.E."/>
        </authorList>
    </citation>
    <scope>NUCLEOTIDE SEQUENCE [LARGE SCALE GENOMIC DNA]</scope>
    <source>
        <strain evidence="3 4">A2P</strain>
    </source>
</reference>
<dbReference type="InterPro" id="IPR036869">
    <property type="entry name" value="J_dom_sf"/>
</dbReference>
<dbReference type="SMART" id="SM00271">
    <property type="entry name" value="DnaJ"/>
    <property type="match status" value="1"/>
</dbReference>
<accession>A0A1X7G4T1</accession>
<evidence type="ECO:0000259" key="2">
    <source>
        <dbReference type="PROSITE" id="PS50076"/>
    </source>
</evidence>